<evidence type="ECO:0000259" key="12">
    <source>
        <dbReference type="SMART" id="SM00963"/>
    </source>
</evidence>
<dbReference type="InterPro" id="IPR027417">
    <property type="entry name" value="P-loop_NTPase"/>
</dbReference>
<dbReference type="SMART" id="SM00382">
    <property type="entry name" value="AAA"/>
    <property type="match status" value="1"/>
</dbReference>
<evidence type="ECO:0000313" key="14">
    <source>
        <dbReference type="Proteomes" id="UP000323824"/>
    </source>
</evidence>
<dbReference type="SUPFAM" id="SSF47364">
    <property type="entry name" value="Domain of the SRP/SRP receptor G-proteins"/>
    <property type="match status" value="1"/>
</dbReference>
<evidence type="ECO:0000256" key="2">
    <source>
        <dbReference type="ARBA" id="ARBA00022490"/>
    </source>
</evidence>
<dbReference type="AlphaFoldDB" id="A0A5C1QAV9"/>
<dbReference type="SMART" id="SM00963">
    <property type="entry name" value="SRP54_N"/>
    <property type="match status" value="1"/>
</dbReference>
<comment type="catalytic activity">
    <reaction evidence="8 9">
        <text>GTP + H2O = GDP + phosphate + H(+)</text>
        <dbReference type="Rhea" id="RHEA:19669"/>
        <dbReference type="ChEBI" id="CHEBI:15377"/>
        <dbReference type="ChEBI" id="CHEBI:15378"/>
        <dbReference type="ChEBI" id="CHEBI:37565"/>
        <dbReference type="ChEBI" id="CHEBI:43474"/>
        <dbReference type="ChEBI" id="CHEBI:58189"/>
        <dbReference type="EC" id="3.6.5.4"/>
    </reaction>
</comment>
<comment type="subunit">
    <text evidence="9">Part of the signal recognition particle protein translocation system, which is composed of SRP and FtsY.</text>
</comment>
<dbReference type="Gene3D" id="3.40.50.300">
    <property type="entry name" value="P-loop containing nucleotide triphosphate hydrolases"/>
    <property type="match status" value="1"/>
</dbReference>
<name>A0A5C1QAV9_9SPIO</name>
<dbReference type="InterPro" id="IPR013822">
    <property type="entry name" value="Signal_recog_particl_SRP54_hlx"/>
</dbReference>
<organism evidence="13 14">
    <name type="scientific">Thiospirochaeta perfilievii</name>
    <dbReference type="NCBI Taxonomy" id="252967"/>
    <lineage>
        <taxon>Bacteria</taxon>
        <taxon>Pseudomonadati</taxon>
        <taxon>Spirochaetota</taxon>
        <taxon>Spirochaetia</taxon>
        <taxon>Spirochaetales</taxon>
        <taxon>Spirochaetaceae</taxon>
        <taxon>Thiospirochaeta</taxon>
    </lineage>
</organism>
<keyword evidence="3 9" id="KW-0547">Nucleotide-binding</keyword>
<dbReference type="InterPro" id="IPR004390">
    <property type="entry name" value="SR_rcpt_FtsY"/>
</dbReference>
<dbReference type="InterPro" id="IPR003593">
    <property type="entry name" value="AAA+_ATPase"/>
</dbReference>
<dbReference type="KEGG" id="sper:EW093_03460"/>
<comment type="similarity">
    <text evidence="9">Belongs to the GTP-binding SRP family. FtsY subfamily.</text>
</comment>
<comment type="subcellular location">
    <subcellularLocation>
        <location evidence="9">Cell membrane</location>
        <topology evidence="9">Peripheral membrane protein</topology>
        <orientation evidence="9">Cytoplasmic side</orientation>
    </subcellularLocation>
    <subcellularLocation>
        <location evidence="9">Cytoplasm</location>
    </subcellularLocation>
</comment>
<dbReference type="NCBIfam" id="TIGR00064">
    <property type="entry name" value="ftsY"/>
    <property type="match status" value="1"/>
</dbReference>
<evidence type="ECO:0000256" key="1">
    <source>
        <dbReference type="ARBA" id="ARBA00022475"/>
    </source>
</evidence>
<accession>A0A5C1QAV9</accession>
<dbReference type="Proteomes" id="UP000323824">
    <property type="component" value="Chromosome"/>
</dbReference>
<sequence length="288" mass="31758">MKSFGQRLKSIFSAKIDEEFFENMEDLLVESDLGALLSMEISDKLRESCKKKSIKNLDGLKGELRNILSDYVIEDSLKVKPGELNLFLFLGVNGVGKTTTIGRLAHYFKTKESVKDIVLSAGDTFRAAAIDQLKIHGERTNCRVVSQQHGADPGAVIFDTVKSAKSKGEELILADTAGRMHNKTNLIKELEKINKIVLNAVDKANYKKILVVDCTTGQNGLNQALQFNEAVKIDGVVLTKYDSSAKGGIIPAICNRLNIPFYFIGTGEGLDDIKPFNKVEYIKELIGV</sequence>
<dbReference type="GO" id="GO:0005525">
    <property type="term" value="F:GTP binding"/>
    <property type="evidence" value="ECO:0007669"/>
    <property type="project" value="UniProtKB-UniRule"/>
</dbReference>
<evidence type="ECO:0000256" key="5">
    <source>
        <dbReference type="ARBA" id="ARBA00023134"/>
    </source>
</evidence>
<proteinExistence type="inferred from homology"/>
<evidence type="ECO:0000256" key="6">
    <source>
        <dbReference type="ARBA" id="ARBA00023136"/>
    </source>
</evidence>
<keyword evidence="6 9" id="KW-0472">Membrane</keyword>
<evidence type="ECO:0000259" key="10">
    <source>
        <dbReference type="SMART" id="SM00382"/>
    </source>
</evidence>
<dbReference type="HAMAP" id="MF_00920">
    <property type="entry name" value="FtsY"/>
    <property type="match status" value="1"/>
</dbReference>
<comment type="function">
    <text evidence="9">Involved in targeting and insertion of nascent membrane proteins into the cytoplasmic membrane. Acts as a receptor for the complex formed by the signal recognition particle (SRP) and the ribosome-nascent chain (RNC).</text>
</comment>
<feature type="binding site" evidence="9">
    <location>
        <begin position="91"/>
        <end position="98"/>
    </location>
    <ligand>
        <name>GTP</name>
        <dbReference type="ChEBI" id="CHEBI:37565"/>
    </ligand>
</feature>
<dbReference type="SUPFAM" id="SSF52540">
    <property type="entry name" value="P-loop containing nucleoside triphosphate hydrolases"/>
    <property type="match status" value="1"/>
</dbReference>
<dbReference type="GO" id="GO:0003924">
    <property type="term" value="F:GTPase activity"/>
    <property type="evidence" value="ECO:0007669"/>
    <property type="project" value="UniProtKB-UniRule"/>
</dbReference>
<dbReference type="OrthoDB" id="9804720at2"/>
<dbReference type="InterPro" id="IPR042101">
    <property type="entry name" value="SRP54_N_sf"/>
</dbReference>
<dbReference type="EMBL" id="CP035807">
    <property type="protein sequence ID" value="QEN03794.1"/>
    <property type="molecule type" value="Genomic_DNA"/>
</dbReference>
<evidence type="ECO:0000256" key="8">
    <source>
        <dbReference type="ARBA" id="ARBA00048027"/>
    </source>
</evidence>
<dbReference type="Pfam" id="PF00448">
    <property type="entry name" value="SRP54"/>
    <property type="match status" value="1"/>
</dbReference>
<dbReference type="GO" id="GO:0005737">
    <property type="term" value="C:cytoplasm"/>
    <property type="evidence" value="ECO:0007669"/>
    <property type="project" value="UniProtKB-SubCell"/>
</dbReference>
<dbReference type="RefSeq" id="WP_149567052.1">
    <property type="nucleotide sequence ID" value="NZ_CP035807.1"/>
</dbReference>
<dbReference type="FunFam" id="3.40.50.300:FF:000053">
    <property type="entry name" value="Signal recognition particle receptor FtsY"/>
    <property type="match status" value="1"/>
</dbReference>
<dbReference type="EC" id="3.6.5.4" evidence="9"/>
<dbReference type="InterPro" id="IPR000897">
    <property type="entry name" value="SRP54_GTPase_dom"/>
</dbReference>
<dbReference type="PANTHER" id="PTHR43134">
    <property type="entry name" value="SIGNAL RECOGNITION PARTICLE RECEPTOR SUBUNIT ALPHA"/>
    <property type="match status" value="1"/>
</dbReference>
<feature type="domain" description="Signal recognition particle SRP54 helical bundle" evidence="12">
    <location>
        <begin position="1"/>
        <end position="72"/>
    </location>
</feature>
<dbReference type="PANTHER" id="PTHR43134:SF1">
    <property type="entry name" value="SIGNAL RECOGNITION PARTICLE RECEPTOR SUBUNIT ALPHA"/>
    <property type="match status" value="1"/>
</dbReference>
<feature type="domain" description="AAA+ ATPase" evidence="10">
    <location>
        <begin position="83"/>
        <end position="263"/>
    </location>
</feature>
<dbReference type="SMART" id="SM00962">
    <property type="entry name" value="SRP54"/>
    <property type="match status" value="1"/>
</dbReference>
<keyword evidence="2 9" id="KW-0963">Cytoplasm</keyword>
<protein>
    <recommendedName>
        <fullName evidence="9">Signal recognition particle receptor FtsY</fullName>
        <shortName evidence="9">SRP receptor</shortName>
        <ecNumber evidence="9">3.6.5.4</ecNumber>
    </recommendedName>
</protein>
<feature type="binding site" evidence="9">
    <location>
        <begin position="239"/>
        <end position="242"/>
    </location>
    <ligand>
        <name>GTP</name>
        <dbReference type="ChEBI" id="CHEBI:37565"/>
    </ligand>
</feature>
<evidence type="ECO:0000313" key="13">
    <source>
        <dbReference type="EMBL" id="QEN03794.1"/>
    </source>
</evidence>
<evidence type="ECO:0000256" key="7">
    <source>
        <dbReference type="ARBA" id="ARBA00023170"/>
    </source>
</evidence>
<evidence type="ECO:0000256" key="3">
    <source>
        <dbReference type="ARBA" id="ARBA00022741"/>
    </source>
</evidence>
<reference evidence="13 14" key="2">
    <citation type="submission" date="2019-09" db="EMBL/GenBank/DDBJ databases">
        <title>Complete Genome Sequence and Methylome Analysis of free living Spirochaetas.</title>
        <authorList>
            <person name="Leshcheva N."/>
            <person name="Mikheeva N."/>
        </authorList>
    </citation>
    <scope>NUCLEOTIDE SEQUENCE [LARGE SCALE GENOMIC DNA]</scope>
    <source>
        <strain evidence="13 14">P</strain>
    </source>
</reference>
<gene>
    <name evidence="9 13" type="primary">ftsY</name>
    <name evidence="13" type="ORF">EW093_03460</name>
</gene>
<reference evidence="13 14" key="1">
    <citation type="submission" date="2019-02" db="EMBL/GenBank/DDBJ databases">
        <authorList>
            <person name="Fomenkov A."/>
            <person name="Dubinina G."/>
            <person name="Grabovich M."/>
            <person name="Vincze T."/>
            <person name="Roberts R.J."/>
        </authorList>
    </citation>
    <scope>NUCLEOTIDE SEQUENCE [LARGE SCALE GENOMIC DNA]</scope>
    <source>
        <strain evidence="13 14">P</strain>
    </source>
</reference>
<keyword evidence="5 9" id="KW-0342">GTP-binding</keyword>
<dbReference type="GO" id="GO:0005886">
    <property type="term" value="C:plasma membrane"/>
    <property type="evidence" value="ECO:0007669"/>
    <property type="project" value="UniProtKB-SubCell"/>
</dbReference>
<evidence type="ECO:0000259" key="11">
    <source>
        <dbReference type="SMART" id="SM00962"/>
    </source>
</evidence>
<keyword evidence="4 9" id="KW-0378">Hydrolase</keyword>
<dbReference type="Pfam" id="PF02881">
    <property type="entry name" value="SRP54_N"/>
    <property type="match status" value="1"/>
</dbReference>
<keyword evidence="1 9" id="KW-1003">Cell membrane</keyword>
<dbReference type="InterPro" id="IPR036225">
    <property type="entry name" value="SRP/SRP_N"/>
</dbReference>
<keyword evidence="7 9" id="KW-0675">Receptor</keyword>
<evidence type="ECO:0000256" key="9">
    <source>
        <dbReference type="HAMAP-Rule" id="MF_00920"/>
    </source>
</evidence>
<evidence type="ECO:0000256" key="4">
    <source>
        <dbReference type="ARBA" id="ARBA00022801"/>
    </source>
</evidence>
<dbReference type="Gene3D" id="1.20.120.140">
    <property type="entry name" value="Signal recognition particle SRP54, nucleotide-binding domain"/>
    <property type="match status" value="1"/>
</dbReference>
<feature type="binding site" evidence="9">
    <location>
        <begin position="175"/>
        <end position="179"/>
    </location>
    <ligand>
        <name>GTP</name>
        <dbReference type="ChEBI" id="CHEBI:37565"/>
    </ligand>
</feature>
<dbReference type="GO" id="GO:0005047">
    <property type="term" value="F:signal recognition particle binding"/>
    <property type="evidence" value="ECO:0007669"/>
    <property type="project" value="TreeGrafter"/>
</dbReference>
<keyword evidence="14" id="KW-1185">Reference proteome</keyword>
<dbReference type="GO" id="GO:0006614">
    <property type="term" value="P:SRP-dependent cotranslational protein targeting to membrane"/>
    <property type="evidence" value="ECO:0007669"/>
    <property type="project" value="InterPro"/>
</dbReference>
<feature type="domain" description="SRP54-type proteins GTP-binding" evidence="11">
    <location>
        <begin position="84"/>
        <end position="287"/>
    </location>
</feature>